<gene>
    <name evidence="2" type="ORF">EJ02DRAFT_194958</name>
</gene>
<keyword evidence="3" id="KW-1185">Reference proteome</keyword>
<sequence length="125" mass="12731">MFVYGRGLAEFAACSIATPSEITNTPTTPPAVLSTSLSPPGAVATASTPPPLPPPLDTPDLSVPSTPELSNPSPVSSPTVRKTVVVLPSATTSTLSEYTGAADREAIRIRHSALVGIAGLILAWL</sequence>
<evidence type="ECO:0000313" key="2">
    <source>
        <dbReference type="EMBL" id="KAF1941614.1"/>
    </source>
</evidence>
<dbReference type="AlphaFoldDB" id="A0A6A5SPM6"/>
<feature type="compositionally biased region" description="Polar residues" evidence="1">
    <location>
        <begin position="67"/>
        <end position="80"/>
    </location>
</feature>
<evidence type="ECO:0000256" key="1">
    <source>
        <dbReference type="SAM" id="MobiDB-lite"/>
    </source>
</evidence>
<feature type="compositionally biased region" description="Pro residues" evidence="1">
    <location>
        <begin position="48"/>
        <end position="57"/>
    </location>
</feature>
<reference evidence="2" key="1">
    <citation type="journal article" date="2020" name="Stud. Mycol.">
        <title>101 Dothideomycetes genomes: a test case for predicting lifestyles and emergence of pathogens.</title>
        <authorList>
            <person name="Haridas S."/>
            <person name="Albert R."/>
            <person name="Binder M."/>
            <person name="Bloem J."/>
            <person name="Labutti K."/>
            <person name="Salamov A."/>
            <person name="Andreopoulos B."/>
            <person name="Baker S."/>
            <person name="Barry K."/>
            <person name="Bills G."/>
            <person name="Bluhm B."/>
            <person name="Cannon C."/>
            <person name="Castanera R."/>
            <person name="Culley D."/>
            <person name="Daum C."/>
            <person name="Ezra D."/>
            <person name="Gonzalez J."/>
            <person name="Henrissat B."/>
            <person name="Kuo A."/>
            <person name="Liang C."/>
            <person name="Lipzen A."/>
            <person name="Lutzoni F."/>
            <person name="Magnuson J."/>
            <person name="Mondo S."/>
            <person name="Nolan M."/>
            <person name="Ohm R."/>
            <person name="Pangilinan J."/>
            <person name="Park H.-J."/>
            <person name="Ramirez L."/>
            <person name="Alfaro M."/>
            <person name="Sun H."/>
            <person name="Tritt A."/>
            <person name="Yoshinaga Y."/>
            <person name="Zwiers L.-H."/>
            <person name="Turgeon B."/>
            <person name="Goodwin S."/>
            <person name="Spatafora J."/>
            <person name="Crous P."/>
            <person name="Grigoriev I."/>
        </authorList>
    </citation>
    <scope>NUCLEOTIDE SEQUENCE</scope>
    <source>
        <strain evidence="2">CBS 161.51</strain>
    </source>
</reference>
<dbReference type="EMBL" id="ML976045">
    <property type="protein sequence ID" value="KAF1941614.1"/>
    <property type="molecule type" value="Genomic_DNA"/>
</dbReference>
<dbReference type="OrthoDB" id="10669897at2759"/>
<accession>A0A6A5SPM6</accession>
<proteinExistence type="predicted"/>
<feature type="region of interest" description="Disordered" evidence="1">
    <location>
        <begin position="18"/>
        <end position="81"/>
    </location>
</feature>
<evidence type="ECO:0000313" key="3">
    <source>
        <dbReference type="Proteomes" id="UP000800038"/>
    </source>
</evidence>
<dbReference type="Proteomes" id="UP000800038">
    <property type="component" value="Unassembled WGS sequence"/>
</dbReference>
<name>A0A6A5SPM6_9PLEO</name>
<protein>
    <submittedName>
        <fullName evidence="2">Uncharacterized protein</fullName>
    </submittedName>
</protein>
<organism evidence="2 3">
    <name type="scientific">Clathrospora elynae</name>
    <dbReference type="NCBI Taxonomy" id="706981"/>
    <lineage>
        <taxon>Eukaryota</taxon>
        <taxon>Fungi</taxon>
        <taxon>Dikarya</taxon>
        <taxon>Ascomycota</taxon>
        <taxon>Pezizomycotina</taxon>
        <taxon>Dothideomycetes</taxon>
        <taxon>Pleosporomycetidae</taxon>
        <taxon>Pleosporales</taxon>
        <taxon>Diademaceae</taxon>
        <taxon>Clathrospora</taxon>
    </lineage>
</organism>